<feature type="region of interest" description="Disordered" evidence="7">
    <location>
        <begin position="203"/>
        <end position="223"/>
    </location>
</feature>
<evidence type="ECO:0000256" key="3">
    <source>
        <dbReference type="ARBA" id="ARBA00022691"/>
    </source>
</evidence>
<comment type="similarity">
    <text evidence="5 6">Belongs to the autoinducer synthase family.</text>
</comment>
<evidence type="ECO:0000256" key="6">
    <source>
        <dbReference type="RuleBase" id="RU361135"/>
    </source>
</evidence>
<accession>A0A4Z0NLJ7</accession>
<organism evidence="8 9">
    <name type="scientific">Methylobacterium nonmethylotrophicum</name>
    <dbReference type="NCBI Taxonomy" id="1141884"/>
    <lineage>
        <taxon>Bacteria</taxon>
        <taxon>Pseudomonadati</taxon>
        <taxon>Pseudomonadota</taxon>
        <taxon>Alphaproteobacteria</taxon>
        <taxon>Hyphomicrobiales</taxon>
        <taxon>Methylobacteriaceae</taxon>
        <taxon>Methylobacterium</taxon>
    </lineage>
</organism>
<dbReference type="PANTHER" id="PTHR39322:SF1">
    <property type="entry name" value="ISOVALERYL-HOMOSERINE LACTONE SYNTHASE"/>
    <property type="match status" value="1"/>
</dbReference>
<dbReference type="GO" id="GO:0007165">
    <property type="term" value="P:signal transduction"/>
    <property type="evidence" value="ECO:0007669"/>
    <property type="project" value="TreeGrafter"/>
</dbReference>
<dbReference type="InterPro" id="IPR016181">
    <property type="entry name" value="Acyl_CoA_acyltransferase"/>
</dbReference>
<dbReference type="OrthoDB" id="6169313at2"/>
<dbReference type="PROSITE" id="PS51187">
    <property type="entry name" value="AUTOINDUCER_SYNTH_2"/>
    <property type="match status" value="1"/>
</dbReference>
<evidence type="ECO:0000256" key="7">
    <source>
        <dbReference type="SAM" id="MobiDB-lite"/>
    </source>
</evidence>
<dbReference type="EC" id="2.3.1.184" evidence="6"/>
<dbReference type="Gene3D" id="3.40.630.30">
    <property type="match status" value="1"/>
</dbReference>
<dbReference type="Pfam" id="PF00765">
    <property type="entry name" value="Autoind_synth"/>
    <property type="match status" value="1"/>
</dbReference>
<evidence type="ECO:0000313" key="9">
    <source>
        <dbReference type="Proteomes" id="UP000297535"/>
    </source>
</evidence>
<dbReference type="PANTHER" id="PTHR39322">
    <property type="entry name" value="ACYL-HOMOSERINE-LACTONE SYNTHASE"/>
    <property type="match status" value="1"/>
</dbReference>
<keyword evidence="3 6" id="KW-0949">S-adenosyl-L-methionine</keyword>
<dbReference type="GO" id="GO:0061579">
    <property type="term" value="F:N-acyl homoserine lactone synthase activity"/>
    <property type="evidence" value="ECO:0007669"/>
    <property type="project" value="UniProtKB-UniRule"/>
</dbReference>
<keyword evidence="9" id="KW-1185">Reference proteome</keyword>
<evidence type="ECO:0000256" key="1">
    <source>
        <dbReference type="ARBA" id="ARBA00022654"/>
    </source>
</evidence>
<dbReference type="Proteomes" id="UP000297535">
    <property type="component" value="Unassembled WGS sequence"/>
</dbReference>
<evidence type="ECO:0000256" key="2">
    <source>
        <dbReference type="ARBA" id="ARBA00022679"/>
    </source>
</evidence>
<keyword evidence="2 6" id="KW-0808">Transferase</keyword>
<protein>
    <recommendedName>
        <fullName evidence="6">Acyl-homoserine-lactone synthase</fullName>
        <ecNumber evidence="6">2.3.1.184</ecNumber>
    </recommendedName>
    <alternativeName>
        <fullName evidence="6">Autoinducer synthesis protein</fullName>
    </alternativeName>
</protein>
<evidence type="ECO:0000313" key="8">
    <source>
        <dbReference type="EMBL" id="TGD96735.1"/>
    </source>
</evidence>
<dbReference type="RefSeq" id="WP_135417376.1">
    <property type="nucleotide sequence ID" value="NZ_SRLB01000017.1"/>
</dbReference>
<proteinExistence type="inferred from homology"/>
<comment type="catalytic activity">
    <reaction evidence="6">
        <text>a fatty acyl-[ACP] + S-adenosyl-L-methionine = an N-acyl-L-homoserine lactone + S-methyl-5'-thioadenosine + holo-[ACP] + H(+)</text>
        <dbReference type="Rhea" id="RHEA:10096"/>
        <dbReference type="Rhea" id="RHEA-COMP:9685"/>
        <dbReference type="Rhea" id="RHEA-COMP:14125"/>
        <dbReference type="ChEBI" id="CHEBI:15378"/>
        <dbReference type="ChEBI" id="CHEBI:17509"/>
        <dbReference type="ChEBI" id="CHEBI:55474"/>
        <dbReference type="ChEBI" id="CHEBI:59789"/>
        <dbReference type="ChEBI" id="CHEBI:64479"/>
        <dbReference type="ChEBI" id="CHEBI:138651"/>
        <dbReference type="EC" id="2.3.1.184"/>
    </reaction>
</comment>
<dbReference type="SUPFAM" id="SSF55729">
    <property type="entry name" value="Acyl-CoA N-acyltransferases (Nat)"/>
    <property type="match status" value="1"/>
</dbReference>
<evidence type="ECO:0000256" key="4">
    <source>
        <dbReference type="ARBA" id="ARBA00022929"/>
    </source>
</evidence>
<dbReference type="PRINTS" id="PR01549">
    <property type="entry name" value="AUTOINDCRSYN"/>
</dbReference>
<comment type="caution">
    <text evidence="8">The sequence shown here is derived from an EMBL/GenBank/DDBJ whole genome shotgun (WGS) entry which is preliminary data.</text>
</comment>
<evidence type="ECO:0000256" key="5">
    <source>
        <dbReference type="PROSITE-ProRule" id="PRU00533"/>
    </source>
</evidence>
<dbReference type="GO" id="GO:0009372">
    <property type="term" value="P:quorum sensing"/>
    <property type="evidence" value="ECO:0007669"/>
    <property type="project" value="UniProtKB-UniRule"/>
</dbReference>
<keyword evidence="1 5" id="KW-0673">Quorum sensing</keyword>
<reference evidence="8 9" key="1">
    <citation type="submission" date="2019-04" db="EMBL/GenBank/DDBJ databases">
        <authorList>
            <person name="Feng G."/>
            <person name="Zhu H."/>
        </authorList>
    </citation>
    <scope>NUCLEOTIDE SEQUENCE [LARGE SCALE GENOMIC DNA]</scope>
    <source>
        <strain evidence="8 9">6HR-1</strain>
    </source>
</reference>
<gene>
    <name evidence="8" type="ORF">EU555_21990</name>
</gene>
<keyword evidence="4 5" id="KW-0071">Autoinducer synthesis</keyword>
<dbReference type="AlphaFoldDB" id="A0A4Z0NLJ7"/>
<name>A0A4Z0NLJ7_9HYPH</name>
<sequence length="223" mass="24002">MIRLHVIDRASRAAYADALDQHRALRLGIVEETCRRVLRAGDGGTACDPFDTEATRYLLALDGAGRVAGGTRLLPAERPTPLSEVFSHLADLRGFERSPGTWECTRFLLSPRFREDRPLSRAAGVVAAGLIEHCLEQGIPRLNLVSETYWIPRMAELGWRPRPLGLPVAYAGASLCAVTIAMTESALSGTRAAYGIATSVLARPRPAPPPDRARAPGGRGLAA</sequence>
<dbReference type="EMBL" id="SRLB01000017">
    <property type="protein sequence ID" value="TGD96735.1"/>
    <property type="molecule type" value="Genomic_DNA"/>
</dbReference>
<dbReference type="InterPro" id="IPR001690">
    <property type="entry name" value="Autoind_synthase"/>
</dbReference>